<dbReference type="Gene3D" id="3.90.1200.10">
    <property type="match status" value="1"/>
</dbReference>
<dbReference type="EMBL" id="SOAM01000003">
    <property type="protein sequence ID" value="TDS75972.1"/>
    <property type="molecule type" value="Genomic_DNA"/>
</dbReference>
<evidence type="ECO:0000313" key="2">
    <source>
        <dbReference type="EMBL" id="TDS75972.1"/>
    </source>
</evidence>
<comment type="caution">
    <text evidence="2">The sequence shown here is derived from an EMBL/GenBank/DDBJ whole genome shotgun (WGS) entry which is preliminary data.</text>
</comment>
<feature type="domain" description="Aminoglycoside phosphotransferase" evidence="1">
    <location>
        <begin position="54"/>
        <end position="174"/>
    </location>
</feature>
<protein>
    <submittedName>
        <fullName evidence="2">Phosphotransferase family enzyme</fullName>
    </submittedName>
</protein>
<evidence type="ECO:0000259" key="1">
    <source>
        <dbReference type="Pfam" id="PF01636"/>
    </source>
</evidence>
<keyword evidence="2" id="KW-0808">Transferase</keyword>
<evidence type="ECO:0000313" key="3">
    <source>
        <dbReference type="Proteomes" id="UP000295344"/>
    </source>
</evidence>
<dbReference type="AlphaFoldDB" id="A0A4R7FJ45"/>
<dbReference type="InterPro" id="IPR011009">
    <property type="entry name" value="Kinase-like_dom_sf"/>
</dbReference>
<accession>A0A4R7FJ45</accession>
<reference evidence="2 3" key="1">
    <citation type="submission" date="2019-03" db="EMBL/GenBank/DDBJ databases">
        <title>Genomic Encyclopedia of Archaeal and Bacterial Type Strains, Phase II (KMG-II): from individual species to whole genera.</title>
        <authorList>
            <person name="Goeker M."/>
        </authorList>
    </citation>
    <scope>NUCLEOTIDE SEQUENCE [LARGE SCALE GENOMIC DNA]</scope>
    <source>
        <strain evidence="2 3">DSM 24782</strain>
    </source>
</reference>
<sequence length="259" mass="28922">MSDVRAEEDFASDSLRVVAHDGRTVVRRTGWWSPAVHGLLTYLERTGFAESARFRGLDERGDERLEHIAGVSGLDAWRLVIPESGLRAYARLLRRYHDAVAGYVPPEGAEWMTASRGLRAGEILTHGDVGPWNTVWRDGEPVGLLDWDQAGPRPALHDVAYALEYAVPFRSDADAMAQIGFPAPPDRTTRMRVFAEAYGLPSTDGLVDAVLAEQEETLRATLEVAARGLEPHATWVREGFVAEQEHRIAWTREHRDLFV</sequence>
<proteinExistence type="predicted"/>
<dbReference type="Proteomes" id="UP000295344">
    <property type="component" value="Unassembled WGS sequence"/>
</dbReference>
<dbReference type="GO" id="GO:0016740">
    <property type="term" value="F:transferase activity"/>
    <property type="evidence" value="ECO:0007669"/>
    <property type="project" value="UniProtKB-KW"/>
</dbReference>
<dbReference type="Pfam" id="PF01636">
    <property type="entry name" value="APH"/>
    <property type="match status" value="1"/>
</dbReference>
<gene>
    <name evidence="2" type="ORF">CLV52_3087</name>
</gene>
<organism evidence="2 3">
    <name type="scientific">Amnibacterium kyonggiense</name>
    <dbReference type="NCBI Taxonomy" id="595671"/>
    <lineage>
        <taxon>Bacteria</taxon>
        <taxon>Bacillati</taxon>
        <taxon>Actinomycetota</taxon>
        <taxon>Actinomycetes</taxon>
        <taxon>Micrococcales</taxon>
        <taxon>Microbacteriaceae</taxon>
        <taxon>Amnibacterium</taxon>
    </lineage>
</organism>
<keyword evidence="3" id="KW-1185">Reference proteome</keyword>
<dbReference type="SUPFAM" id="SSF56112">
    <property type="entry name" value="Protein kinase-like (PK-like)"/>
    <property type="match status" value="1"/>
</dbReference>
<dbReference type="RefSeq" id="WP_162850881.1">
    <property type="nucleotide sequence ID" value="NZ_BAAARP010000001.1"/>
</dbReference>
<name>A0A4R7FJ45_9MICO</name>
<dbReference type="InterPro" id="IPR002575">
    <property type="entry name" value="Aminoglycoside_PTrfase"/>
</dbReference>